<dbReference type="CDD" id="cd16515">
    <property type="entry name" value="RING-HC_LRSAM1"/>
    <property type="match status" value="1"/>
</dbReference>
<dbReference type="Pfam" id="PF13920">
    <property type="entry name" value="zf-C3HC4_3"/>
    <property type="match status" value="1"/>
</dbReference>
<dbReference type="PANTHER" id="PTHR48051:SF47">
    <property type="entry name" value="LEUCINE RICH REPEAT AND STERILE ALPHA MOTIF CONTAINING 1"/>
    <property type="match status" value="1"/>
</dbReference>
<dbReference type="Pfam" id="PF13855">
    <property type="entry name" value="LRR_8"/>
    <property type="match status" value="1"/>
</dbReference>
<keyword evidence="2" id="KW-0479">Metal-binding</keyword>
<dbReference type="InterPro" id="IPR032675">
    <property type="entry name" value="LRR_dom_sf"/>
</dbReference>
<protein>
    <submittedName>
        <fullName evidence="8">Jg2871 protein</fullName>
    </submittedName>
</protein>
<dbReference type="EMBL" id="CAKXAJ010026348">
    <property type="protein sequence ID" value="CAH2267133.1"/>
    <property type="molecule type" value="Genomic_DNA"/>
</dbReference>
<dbReference type="PROSITE" id="PS51450">
    <property type="entry name" value="LRR"/>
    <property type="match status" value="2"/>
</dbReference>
<keyword evidence="1" id="KW-0433">Leucine-rich repeat</keyword>
<evidence type="ECO:0000259" key="7">
    <source>
        <dbReference type="PROSITE" id="PS50089"/>
    </source>
</evidence>
<dbReference type="FunFam" id="1.10.1170.10:FF:000002">
    <property type="entry name" value="Baculoviral IAP repeat containing 7"/>
    <property type="match status" value="1"/>
</dbReference>
<dbReference type="InterPro" id="IPR001611">
    <property type="entry name" value="Leu-rich_rpt"/>
</dbReference>
<sequence length="692" mass="79550">MSLFGRNAHNSQEARARLDRKLYLARESPEPDFDLSDCCLRRLPSGIFSICKVFRKDNLYLHNNRLQSLEEGGQLSDLFLIKVLNLSCNQFFRLPNGIRYLVNLTELYLQNNFLESIPDGIKLLESLQVLDLSKNKLKHLNPGLGNLKCMRSLKISDNKHLSKLCPELCLATNLLSIELDGDNFTFPPPCIATQGTSEIMRYLCSEMSIEYIAPLPSDTSPSQLPNIYYNPFEKQLGITWEEQEAAMIEQESKIHKANQEQRGKFLSKIIQEQQDLDSEIAKVQEVREVERQKLMKTIQMEEKEIECLVKNFIQIDSLHPEAVQQQLAYEQTEHDRLLEITRQNYDNVRRVDILKAMEELIEKDSSIQMYKKYYKDDLNNIKENMLIQENKGAMKLSELLNAKDQSRTTLVQTLLEDQDIQKAIVSSLLEKVDAKSWSLNQEIALISENLARLSVIEQEKKNMHIVFNYNELLQQRIHLVELLDNLLDQRNIRRKQLINTLKEVETEGIRSKDFWLKSYQKLLDSAPKSLFSIRKLDPVFANNLLQEGVIHCLPFLVKYLFSGESLLNITNQNLRESGVTLSSDREGILRALQLYVQSKTQNSNMLESHSSTQPSAPSIYDIEQNCSGVLNVNDKESSIVEGECVVCMDGKSEIVFVPCGHMCCCQPCSLNELKNCPMCRMVIERTIKAIIA</sequence>
<dbReference type="InterPro" id="IPR013083">
    <property type="entry name" value="Znf_RING/FYVE/PHD"/>
</dbReference>
<evidence type="ECO:0000256" key="1">
    <source>
        <dbReference type="ARBA" id="ARBA00022614"/>
    </source>
</evidence>
<accession>A0A8S4SLK9</accession>
<organism evidence="8 9">
    <name type="scientific">Pararge aegeria aegeria</name>
    <dbReference type="NCBI Taxonomy" id="348720"/>
    <lineage>
        <taxon>Eukaryota</taxon>
        <taxon>Metazoa</taxon>
        <taxon>Ecdysozoa</taxon>
        <taxon>Arthropoda</taxon>
        <taxon>Hexapoda</taxon>
        <taxon>Insecta</taxon>
        <taxon>Pterygota</taxon>
        <taxon>Neoptera</taxon>
        <taxon>Endopterygota</taxon>
        <taxon>Lepidoptera</taxon>
        <taxon>Glossata</taxon>
        <taxon>Ditrysia</taxon>
        <taxon>Papilionoidea</taxon>
        <taxon>Nymphalidae</taxon>
        <taxon>Satyrinae</taxon>
        <taxon>Satyrini</taxon>
        <taxon>Parargina</taxon>
        <taxon>Pararge</taxon>
    </lineage>
</organism>
<dbReference type="InterPro" id="IPR001841">
    <property type="entry name" value="Znf_RING"/>
</dbReference>
<dbReference type="PROSITE" id="PS50089">
    <property type="entry name" value="ZF_RING_2"/>
    <property type="match status" value="1"/>
</dbReference>
<dbReference type="Gene3D" id="3.80.10.10">
    <property type="entry name" value="Ribonuclease Inhibitor"/>
    <property type="match status" value="1"/>
</dbReference>
<evidence type="ECO:0000256" key="2">
    <source>
        <dbReference type="ARBA" id="ARBA00022723"/>
    </source>
</evidence>
<evidence type="ECO:0000256" key="4">
    <source>
        <dbReference type="ARBA" id="ARBA00022771"/>
    </source>
</evidence>
<evidence type="ECO:0000256" key="3">
    <source>
        <dbReference type="ARBA" id="ARBA00022737"/>
    </source>
</evidence>
<keyword evidence="5" id="KW-0862">Zinc</keyword>
<comment type="caution">
    <text evidence="8">The sequence shown here is derived from an EMBL/GenBank/DDBJ whole genome shotgun (WGS) entry which is preliminary data.</text>
</comment>
<dbReference type="Proteomes" id="UP000838756">
    <property type="component" value="Unassembled WGS sequence"/>
</dbReference>
<feature type="domain" description="RING-type" evidence="7">
    <location>
        <begin position="644"/>
        <end position="680"/>
    </location>
</feature>
<evidence type="ECO:0000313" key="8">
    <source>
        <dbReference type="EMBL" id="CAH2267133.1"/>
    </source>
</evidence>
<keyword evidence="3" id="KW-0677">Repeat</keyword>
<reference evidence="8" key="1">
    <citation type="submission" date="2022-03" db="EMBL/GenBank/DDBJ databases">
        <authorList>
            <person name="Lindestad O."/>
        </authorList>
    </citation>
    <scope>NUCLEOTIDE SEQUENCE</scope>
</reference>
<evidence type="ECO:0000256" key="5">
    <source>
        <dbReference type="ARBA" id="ARBA00022833"/>
    </source>
</evidence>
<dbReference type="AlphaFoldDB" id="A0A8S4SLK9"/>
<name>A0A8S4SLK9_9NEOP</name>
<dbReference type="GO" id="GO:0005737">
    <property type="term" value="C:cytoplasm"/>
    <property type="evidence" value="ECO:0007669"/>
    <property type="project" value="TreeGrafter"/>
</dbReference>
<keyword evidence="9" id="KW-1185">Reference proteome</keyword>
<dbReference type="Gene3D" id="3.30.40.10">
    <property type="entry name" value="Zinc/RING finger domain, C3HC4 (zinc finger)"/>
    <property type="match status" value="1"/>
</dbReference>
<evidence type="ECO:0000256" key="6">
    <source>
        <dbReference type="PROSITE-ProRule" id="PRU00175"/>
    </source>
</evidence>
<dbReference type="SMART" id="SM00369">
    <property type="entry name" value="LRR_TYP"/>
    <property type="match status" value="3"/>
</dbReference>
<dbReference type="SUPFAM" id="SSF52058">
    <property type="entry name" value="L domain-like"/>
    <property type="match status" value="1"/>
</dbReference>
<dbReference type="InterPro" id="IPR050216">
    <property type="entry name" value="LRR_domain-containing"/>
</dbReference>
<evidence type="ECO:0000313" key="9">
    <source>
        <dbReference type="Proteomes" id="UP000838756"/>
    </source>
</evidence>
<dbReference type="SUPFAM" id="SSF57850">
    <property type="entry name" value="RING/U-box"/>
    <property type="match status" value="1"/>
</dbReference>
<dbReference type="PANTHER" id="PTHR48051">
    <property type="match status" value="1"/>
</dbReference>
<dbReference type="InterPro" id="IPR003591">
    <property type="entry name" value="Leu-rich_rpt_typical-subtyp"/>
</dbReference>
<keyword evidence="4 6" id="KW-0863">Zinc-finger</keyword>
<proteinExistence type="predicted"/>
<gene>
    <name evidence="8" type="primary">jg2871</name>
    <name evidence="8" type="ORF">PAEG_LOCUS25707</name>
</gene>
<dbReference type="OrthoDB" id="1711136at2759"/>
<dbReference type="GO" id="GO:0008270">
    <property type="term" value="F:zinc ion binding"/>
    <property type="evidence" value="ECO:0007669"/>
    <property type="project" value="UniProtKB-KW"/>
</dbReference>